<comment type="caution">
    <text evidence="2">The sequence shown here is derived from an EMBL/GenBank/DDBJ whole genome shotgun (WGS) entry which is preliminary data.</text>
</comment>
<evidence type="ECO:0000313" key="3">
    <source>
        <dbReference type="Proteomes" id="UP000317650"/>
    </source>
</evidence>
<dbReference type="Proteomes" id="UP000317650">
    <property type="component" value="Chromosome 10"/>
</dbReference>
<feature type="compositionally biased region" description="Polar residues" evidence="1">
    <location>
        <begin position="33"/>
        <end position="51"/>
    </location>
</feature>
<organism evidence="2 3">
    <name type="scientific">Musa balbisiana</name>
    <name type="common">Banana</name>
    <dbReference type="NCBI Taxonomy" id="52838"/>
    <lineage>
        <taxon>Eukaryota</taxon>
        <taxon>Viridiplantae</taxon>
        <taxon>Streptophyta</taxon>
        <taxon>Embryophyta</taxon>
        <taxon>Tracheophyta</taxon>
        <taxon>Spermatophyta</taxon>
        <taxon>Magnoliopsida</taxon>
        <taxon>Liliopsida</taxon>
        <taxon>Zingiberales</taxon>
        <taxon>Musaceae</taxon>
        <taxon>Musa</taxon>
    </lineage>
</organism>
<proteinExistence type="predicted"/>
<sequence>MLPSAATAAAKLKDHRSDRHRDRVVRWSRRSSLSPEQKQASAGARPSSTETLPPAAQIPVSGFTINPHLPSHGQDIILMPGESPLSLWQGGFEDRTLGSSIFFIKPPVFLWAGIGSCLLTIQGLLKLSL</sequence>
<gene>
    <name evidence="2" type="ORF">C4D60_Mb10t14460</name>
</gene>
<evidence type="ECO:0000313" key="2">
    <source>
        <dbReference type="EMBL" id="THU53444.1"/>
    </source>
</evidence>
<accession>A0A4S8IYI0</accession>
<evidence type="ECO:0000256" key="1">
    <source>
        <dbReference type="SAM" id="MobiDB-lite"/>
    </source>
</evidence>
<dbReference type="AlphaFoldDB" id="A0A4S8IYI0"/>
<name>A0A4S8IYI0_MUSBA</name>
<feature type="region of interest" description="Disordered" evidence="1">
    <location>
        <begin position="1"/>
        <end position="53"/>
    </location>
</feature>
<reference evidence="2 3" key="1">
    <citation type="journal article" date="2019" name="Nat. Plants">
        <title>Genome sequencing of Musa balbisiana reveals subgenome evolution and function divergence in polyploid bananas.</title>
        <authorList>
            <person name="Yao X."/>
        </authorList>
    </citation>
    <scope>NUCLEOTIDE SEQUENCE [LARGE SCALE GENOMIC DNA]</scope>
    <source>
        <strain evidence="3">cv. DH-PKW</strain>
        <tissue evidence="2">Leaves</tissue>
    </source>
</reference>
<dbReference type="EMBL" id="PYDT01000008">
    <property type="protein sequence ID" value="THU53444.1"/>
    <property type="molecule type" value="Genomic_DNA"/>
</dbReference>
<feature type="compositionally biased region" description="Basic and acidic residues" evidence="1">
    <location>
        <begin position="11"/>
        <end position="25"/>
    </location>
</feature>
<protein>
    <submittedName>
        <fullName evidence="2">Uncharacterized protein</fullName>
    </submittedName>
</protein>
<keyword evidence="3" id="KW-1185">Reference proteome</keyword>